<dbReference type="InterPro" id="IPR011993">
    <property type="entry name" value="PH-like_dom_sf"/>
</dbReference>
<name>A0A9W6TNK4_9STRA</name>
<dbReference type="EMBL" id="BSXT01000085">
    <property type="protein sequence ID" value="GMF17022.1"/>
    <property type="molecule type" value="Genomic_DNA"/>
</dbReference>
<feature type="compositionally biased region" description="Acidic residues" evidence="1">
    <location>
        <begin position="988"/>
        <end position="1003"/>
    </location>
</feature>
<dbReference type="Pfam" id="PF00169">
    <property type="entry name" value="PH"/>
    <property type="match status" value="5"/>
</dbReference>
<keyword evidence="4" id="KW-1185">Reference proteome</keyword>
<evidence type="ECO:0000313" key="4">
    <source>
        <dbReference type="Proteomes" id="UP001165121"/>
    </source>
</evidence>
<dbReference type="AlphaFoldDB" id="A0A9W6TNK4"/>
<sequence length="1115" mass="123944">MNEDNSPADTQIRVAVCFGDTAACLKTTATWLSSSGTTSSNVPIFQYKGFPNSLPDLPFITDEHIQQDINLREVQFRNQKMTSIISTFAESPQEPPGVDGSGAGVGEKGRLTVVNVDYSPERRNGLLIRGEGKDLRMTTASAQESRVLFRKIKEVIGEQETSFRASAQQRVQSAPERRADKEGWLLEEQAQLQTWRRRYVVLRGTTIELCAEQNALPVESHVLVQVQADQSSPLSLGLLVRGGKKLRVAAETREEIEGWDRALAAAVGQPPALRQVIQVQEEVDNQETVTDTDLVARKYSAAVCEGWLEKLGQRSKVWKKRYMSLANGMLEYRKGPMEQLSAELYVTDVRYSSEYSDALEIEFGSDKSLTDSDVICVRAKSIRDLDKWMNALCDAVGKPRLEPAETLFGPLSPSRDEPAEDQQSKTQLPPFPRNVSRSQGSEKSGSSTQPSTPANDDRSSNKQVAPATTVHRIKRGWLYKKSDQDSAWKLRYFVLDGSTLHHYKHINGTSNTLGNVTNVTRNHESTGCLNVQVENGNTIKVYGQTKTDTEAWFAALCKASWNSAEIPAEISNQEEELHDNGFRGWLLKKGQNFKTWKRRYFVLESSRLAYSVKAGSDILGSGVVFDVDVGDLRPFCLDIRFQNGRLLHVVAPTQEAFSKWFDVLRKASNLAESFISQSKGEIILDEEFDNDGGENANGVDVEFTEDDLAEYEVTLRDGEGTSLWIAAMQNKPEYDALSASESEQGEEEEATPQAVGSDTVLSDEALSKSKGCVGWLKKEGGNVKNWKKRYFTLYGSKLSYYKSVKGSLLRSVQVVNIATNPSVSLSLIVSTAGGRKLVIQADSKDEFDMWLGAIRDAVAGKNERKPLETPSMNSVTENRSSEDLKASASYSGWLQKEGQRFKTWKRRYFTLKNGALIYYSEIGGVARGHGMVKGAHQDDSKPHTLVIEFRSGKAMRVTAAREAEMNSWYQVLSRGRSSSSRTTAASDISDDVVDSEEEDDDDDGRAARISRFNSKDYLNDTITNDTFMRLHDEVGKSALLESRNGGTVNAPRSFKGELKFNEEDEEKEDMGISTTGADYYRELLAEDERIQQQRSDKLANGEPPIAGCAPCCAVM</sequence>
<dbReference type="SMART" id="SM00233">
    <property type="entry name" value="PH"/>
    <property type="match status" value="6"/>
</dbReference>
<dbReference type="CDD" id="cd00821">
    <property type="entry name" value="PH"/>
    <property type="match status" value="5"/>
</dbReference>
<dbReference type="Proteomes" id="UP001165121">
    <property type="component" value="Unassembled WGS sequence"/>
</dbReference>
<feature type="domain" description="PH" evidence="2">
    <location>
        <begin position="579"/>
        <end position="669"/>
    </location>
</feature>
<accession>A0A9W6TNK4</accession>
<dbReference type="Gene3D" id="2.30.29.30">
    <property type="entry name" value="Pleckstrin-homology domain (PH domain)/Phosphotyrosine-binding domain (PTB)"/>
    <property type="match status" value="6"/>
</dbReference>
<feature type="domain" description="PH" evidence="2">
    <location>
        <begin position="301"/>
        <end position="397"/>
    </location>
</feature>
<dbReference type="OrthoDB" id="2157866at2759"/>
<comment type="caution">
    <text evidence="3">The sequence shown here is derived from an EMBL/GenBank/DDBJ whole genome shotgun (WGS) entry which is preliminary data.</text>
</comment>
<proteinExistence type="predicted"/>
<dbReference type="InterPro" id="IPR051707">
    <property type="entry name" value="PI-Interact_SigTrans_Reg"/>
</dbReference>
<protein>
    <submittedName>
        <fullName evidence="3">Unnamed protein product</fullName>
    </submittedName>
</protein>
<feature type="region of interest" description="Disordered" evidence="1">
    <location>
        <begin position="979"/>
        <end position="1003"/>
    </location>
</feature>
<dbReference type="SUPFAM" id="SSF50729">
    <property type="entry name" value="PH domain-like"/>
    <property type="match status" value="6"/>
</dbReference>
<dbReference type="PROSITE" id="PS50003">
    <property type="entry name" value="PH_DOMAIN"/>
    <property type="match status" value="6"/>
</dbReference>
<organism evidence="3 4">
    <name type="scientific">Phytophthora fragariaefolia</name>
    <dbReference type="NCBI Taxonomy" id="1490495"/>
    <lineage>
        <taxon>Eukaryota</taxon>
        <taxon>Sar</taxon>
        <taxon>Stramenopiles</taxon>
        <taxon>Oomycota</taxon>
        <taxon>Peronosporomycetes</taxon>
        <taxon>Peronosporales</taxon>
        <taxon>Peronosporaceae</taxon>
        <taxon>Phytophthora</taxon>
    </lineage>
</organism>
<feature type="domain" description="PH" evidence="2">
    <location>
        <begin position="178"/>
        <end position="268"/>
    </location>
</feature>
<dbReference type="InterPro" id="IPR001849">
    <property type="entry name" value="PH_domain"/>
</dbReference>
<evidence type="ECO:0000313" key="3">
    <source>
        <dbReference type="EMBL" id="GMF17022.1"/>
    </source>
</evidence>
<feature type="domain" description="PH" evidence="2">
    <location>
        <begin position="887"/>
        <end position="977"/>
    </location>
</feature>
<feature type="region of interest" description="Disordered" evidence="1">
    <location>
        <begin position="735"/>
        <end position="759"/>
    </location>
</feature>
<feature type="domain" description="PH" evidence="2">
    <location>
        <begin position="471"/>
        <end position="561"/>
    </location>
</feature>
<evidence type="ECO:0000259" key="2">
    <source>
        <dbReference type="PROSITE" id="PS50003"/>
    </source>
</evidence>
<dbReference type="PANTHER" id="PTHR14336:SF16">
    <property type="entry name" value="PH DOMAIN-CONTAINING PROTEIN"/>
    <property type="match status" value="1"/>
</dbReference>
<gene>
    <name evidence="3" type="ORF">Pfra01_000103900</name>
</gene>
<dbReference type="PANTHER" id="PTHR14336">
    <property type="entry name" value="TANDEM PH DOMAIN CONTAINING PROTEIN"/>
    <property type="match status" value="1"/>
</dbReference>
<feature type="compositionally biased region" description="Low complexity" evidence="1">
    <location>
        <begin position="436"/>
        <end position="447"/>
    </location>
</feature>
<evidence type="ECO:0000256" key="1">
    <source>
        <dbReference type="SAM" id="MobiDB-lite"/>
    </source>
</evidence>
<reference evidence="3" key="1">
    <citation type="submission" date="2023-04" db="EMBL/GenBank/DDBJ databases">
        <title>Phytophthora fragariaefolia NBRC 109709.</title>
        <authorList>
            <person name="Ichikawa N."/>
            <person name="Sato H."/>
            <person name="Tonouchi N."/>
        </authorList>
    </citation>
    <scope>NUCLEOTIDE SEQUENCE</scope>
    <source>
        <strain evidence="3">NBRC 109709</strain>
    </source>
</reference>
<feature type="region of interest" description="Disordered" evidence="1">
    <location>
        <begin position="404"/>
        <end position="467"/>
    </location>
</feature>
<feature type="domain" description="PH" evidence="2">
    <location>
        <begin position="769"/>
        <end position="859"/>
    </location>
</feature>